<keyword evidence="4 9" id="KW-0812">Transmembrane</keyword>
<keyword evidence="5" id="KW-0547">Nucleotide-binding</keyword>
<evidence type="ECO:0000313" key="12">
    <source>
        <dbReference type="EMBL" id="VAW86064.1"/>
    </source>
</evidence>
<dbReference type="InterPro" id="IPR003439">
    <property type="entry name" value="ABC_transporter-like_ATP-bd"/>
</dbReference>
<dbReference type="SMART" id="SM00382">
    <property type="entry name" value="AAA"/>
    <property type="match status" value="1"/>
</dbReference>
<keyword evidence="3" id="KW-1003">Cell membrane</keyword>
<sequence>MLTSEKRGPFKRLIRYALRDRKLLRQTLLLLLIATAADVAGPLLIKVFLDHYVIPGNWQLDSILWLGIAYIFFMIVAAGSNYLQAVRLNIIAQHSVQTLREQVFAKVMMLPLSHFDHTPTGSMISRITNDTESIKELYVNVVGSFIQNMMRILGVIIAMAILDWQLMIICLLFVPVVAIVMWFYQRLSAPLFHKARGLLSDINAKLHESISGIKILQLTGQENRFRRSFASLAENHYQARRRTAHLDAWLLRPLVDLLQLLILAGLLFTFGYSSLNNPVEIGVIYAFVAYLGRFSEPLIEITQRLNLYQQAIVAGERVFELLDTEVKEPKRDVQARISKGDIEFDHIHFSYDNNQKVINNISLMIPAGKFHSIIGHTGSGKSTLTQLLLRFYTPQQGMIRIDGQPLTLFSETELRRAIGIVQQDPFIFNSSIRNNIILGGKLDGKEIDDATLIHAAKQAGLHQHVLRLPQAYDTLLDERGSNFSTGQRQLLALARALVHRPQILILDEATANIDSHTEAEIQQALMKLHGKVTLLVIAHRLSTIEKADEIIVLHQGEIVQRGDHRTLLKQSGIYQHLHQMQAMDKN</sequence>
<feature type="transmembrane region" description="Helical" evidence="9">
    <location>
        <begin position="63"/>
        <end position="83"/>
    </location>
</feature>
<dbReference type="FunFam" id="3.40.50.300:FF:000221">
    <property type="entry name" value="Multidrug ABC transporter ATP-binding protein"/>
    <property type="match status" value="1"/>
</dbReference>
<dbReference type="PROSITE" id="PS50893">
    <property type="entry name" value="ABC_TRANSPORTER_2"/>
    <property type="match status" value="1"/>
</dbReference>
<evidence type="ECO:0000256" key="6">
    <source>
        <dbReference type="ARBA" id="ARBA00022840"/>
    </source>
</evidence>
<dbReference type="InterPro" id="IPR039421">
    <property type="entry name" value="Type_1_exporter"/>
</dbReference>
<dbReference type="SUPFAM" id="SSF52540">
    <property type="entry name" value="P-loop containing nucleoside triphosphate hydrolases"/>
    <property type="match status" value="1"/>
</dbReference>
<dbReference type="InterPro" id="IPR011527">
    <property type="entry name" value="ABC1_TM_dom"/>
</dbReference>
<dbReference type="EMBL" id="UOFO01000086">
    <property type="protein sequence ID" value="VAW86064.1"/>
    <property type="molecule type" value="Genomic_DNA"/>
</dbReference>
<dbReference type="InterPro" id="IPR027417">
    <property type="entry name" value="P-loop_NTPase"/>
</dbReference>
<dbReference type="PROSITE" id="PS50929">
    <property type="entry name" value="ABC_TM1F"/>
    <property type="match status" value="1"/>
</dbReference>
<keyword evidence="7 9" id="KW-1133">Transmembrane helix</keyword>
<evidence type="ECO:0000256" key="5">
    <source>
        <dbReference type="ARBA" id="ARBA00022741"/>
    </source>
</evidence>
<feature type="domain" description="ABC transmembrane type-1" evidence="11">
    <location>
        <begin position="28"/>
        <end position="310"/>
    </location>
</feature>
<gene>
    <name evidence="12" type="ORF">MNBD_GAMMA16-1680</name>
</gene>
<dbReference type="AlphaFoldDB" id="A0A3B0ZX73"/>
<evidence type="ECO:0000256" key="1">
    <source>
        <dbReference type="ARBA" id="ARBA00004651"/>
    </source>
</evidence>
<keyword evidence="6 12" id="KW-0067">ATP-binding</keyword>
<proteinExistence type="predicted"/>
<evidence type="ECO:0000256" key="3">
    <source>
        <dbReference type="ARBA" id="ARBA00022475"/>
    </source>
</evidence>
<feature type="transmembrane region" description="Helical" evidence="9">
    <location>
        <begin position="164"/>
        <end position="184"/>
    </location>
</feature>
<dbReference type="GO" id="GO:0005886">
    <property type="term" value="C:plasma membrane"/>
    <property type="evidence" value="ECO:0007669"/>
    <property type="project" value="UniProtKB-SubCell"/>
</dbReference>
<evidence type="ECO:0000256" key="7">
    <source>
        <dbReference type="ARBA" id="ARBA00022989"/>
    </source>
</evidence>
<dbReference type="Gene3D" id="3.40.50.300">
    <property type="entry name" value="P-loop containing nucleotide triphosphate hydrolases"/>
    <property type="match status" value="1"/>
</dbReference>
<dbReference type="InterPro" id="IPR036640">
    <property type="entry name" value="ABC1_TM_sf"/>
</dbReference>
<dbReference type="GO" id="GO:0015421">
    <property type="term" value="F:ABC-type oligopeptide transporter activity"/>
    <property type="evidence" value="ECO:0007669"/>
    <property type="project" value="TreeGrafter"/>
</dbReference>
<name>A0A3B0ZX73_9ZZZZ</name>
<dbReference type="PANTHER" id="PTHR43394:SF1">
    <property type="entry name" value="ATP-BINDING CASSETTE SUB-FAMILY B MEMBER 10, MITOCHONDRIAL"/>
    <property type="match status" value="1"/>
</dbReference>
<dbReference type="SUPFAM" id="SSF90123">
    <property type="entry name" value="ABC transporter transmembrane region"/>
    <property type="match status" value="1"/>
</dbReference>
<dbReference type="GO" id="GO:0005524">
    <property type="term" value="F:ATP binding"/>
    <property type="evidence" value="ECO:0007669"/>
    <property type="project" value="UniProtKB-KW"/>
</dbReference>
<dbReference type="Pfam" id="PF00005">
    <property type="entry name" value="ABC_tran"/>
    <property type="match status" value="1"/>
</dbReference>
<dbReference type="Pfam" id="PF00664">
    <property type="entry name" value="ABC_membrane"/>
    <property type="match status" value="1"/>
</dbReference>
<dbReference type="InterPro" id="IPR003593">
    <property type="entry name" value="AAA+_ATPase"/>
</dbReference>
<reference evidence="12" key="1">
    <citation type="submission" date="2018-06" db="EMBL/GenBank/DDBJ databases">
        <authorList>
            <person name="Zhirakovskaya E."/>
        </authorList>
    </citation>
    <scope>NUCLEOTIDE SEQUENCE</scope>
</reference>
<keyword evidence="8 9" id="KW-0472">Membrane</keyword>
<evidence type="ECO:0000256" key="8">
    <source>
        <dbReference type="ARBA" id="ARBA00023136"/>
    </source>
</evidence>
<accession>A0A3B0ZX73</accession>
<dbReference type="Gene3D" id="1.20.1560.10">
    <property type="entry name" value="ABC transporter type 1, transmembrane domain"/>
    <property type="match status" value="1"/>
</dbReference>
<organism evidence="12">
    <name type="scientific">hydrothermal vent metagenome</name>
    <dbReference type="NCBI Taxonomy" id="652676"/>
    <lineage>
        <taxon>unclassified sequences</taxon>
        <taxon>metagenomes</taxon>
        <taxon>ecological metagenomes</taxon>
    </lineage>
</organism>
<evidence type="ECO:0000256" key="2">
    <source>
        <dbReference type="ARBA" id="ARBA00022448"/>
    </source>
</evidence>
<dbReference type="CDD" id="cd18544">
    <property type="entry name" value="ABC_6TM_TmrA_like"/>
    <property type="match status" value="1"/>
</dbReference>
<feature type="domain" description="ABC transporter" evidence="10">
    <location>
        <begin position="342"/>
        <end position="580"/>
    </location>
</feature>
<evidence type="ECO:0000259" key="11">
    <source>
        <dbReference type="PROSITE" id="PS50929"/>
    </source>
</evidence>
<dbReference type="GO" id="GO:0016887">
    <property type="term" value="F:ATP hydrolysis activity"/>
    <property type="evidence" value="ECO:0007669"/>
    <property type="project" value="InterPro"/>
</dbReference>
<evidence type="ECO:0000256" key="9">
    <source>
        <dbReference type="SAM" id="Phobius"/>
    </source>
</evidence>
<evidence type="ECO:0000259" key="10">
    <source>
        <dbReference type="PROSITE" id="PS50893"/>
    </source>
</evidence>
<comment type="subcellular location">
    <subcellularLocation>
        <location evidence="1">Cell membrane</location>
        <topology evidence="1">Multi-pass membrane protein</topology>
    </subcellularLocation>
</comment>
<dbReference type="PANTHER" id="PTHR43394">
    <property type="entry name" value="ATP-DEPENDENT PERMEASE MDL1, MITOCHONDRIAL"/>
    <property type="match status" value="1"/>
</dbReference>
<feature type="transmembrane region" description="Helical" evidence="9">
    <location>
        <begin position="249"/>
        <end position="272"/>
    </location>
</feature>
<keyword evidence="2" id="KW-0813">Transport</keyword>
<feature type="transmembrane region" description="Helical" evidence="9">
    <location>
        <begin position="137"/>
        <end position="158"/>
    </location>
</feature>
<protein>
    <submittedName>
        <fullName evidence="12">Lipid A export ATP-binding/permease protein MsbA</fullName>
    </submittedName>
</protein>
<evidence type="ECO:0000256" key="4">
    <source>
        <dbReference type="ARBA" id="ARBA00022692"/>
    </source>
</evidence>